<keyword evidence="1" id="KW-0732">Signal</keyword>
<sequence length="226" mass="25176">MVAEMKYNSHLLWRMLFLISAACLMTNSIEVGSADCKNADLSDLTHQVERFSQCFLEMLPHRNRTEVNALVWSLQQVLDRLREVQGKACKAFMPENCSAPEAPQNGGLVCVSIDSVHYCKPMCNQGYDFAFLRRSRVYEKCGASTGYSWTTQLVGGNRLADCLSSPVAVSGVKSAYFPSHMSCQQTIANATAEREQIEIFHKELAEAEPDVSQKLEKAFDCVLCGN</sequence>
<reference evidence="2" key="1">
    <citation type="submission" date="2025-08" db="UniProtKB">
        <authorList>
            <consortium name="Ensembl"/>
        </authorList>
    </citation>
    <scope>IDENTIFICATION</scope>
</reference>
<evidence type="ECO:0000313" key="2">
    <source>
        <dbReference type="Ensembl" id="ENSPCEP00000009284.1"/>
    </source>
</evidence>
<dbReference type="AlphaFoldDB" id="A0A8C8RS41"/>
<reference evidence="2" key="2">
    <citation type="submission" date="2025-09" db="UniProtKB">
        <authorList>
            <consortium name="Ensembl"/>
        </authorList>
    </citation>
    <scope>IDENTIFICATION</scope>
</reference>
<proteinExistence type="predicted"/>
<feature type="chain" id="PRO_5034651858" evidence="1">
    <location>
        <begin position="29"/>
        <end position="226"/>
    </location>
</feature>
<accession>A0A8C8RS41</accession>
<evidence type="ECO:0000313" key="3">
    <source>
        <dbReference type="Proteomes" id="UP000694393"/>
    </source>
</evidence>
<dbReference type="Proteomes" id="UP000694393">
    <property type="component" value="Unplaced"/>
</dbReference>
<feature type="signal peptide" evidence="1">
    <location>
        <begin position="1"/>
        <end position="28"/>
    </location>
</feature>
<name>A0A8C8RS41_9SAUR</name>
<evidence type="ECO:0000256" key="1">
    <source>
        <dbReference type="SAM" id="SignalP"/>
    </source>
</evidence>
<protein>
    <submittedName>
        <fullName evidence="2">Uncharacterized protein</fullName>
    </submittedName>
</protein>
<dbReference type="Ensembl" id="ENSPCET00000009611.1">
    <property type="protein sequence ID" value="ENSPCEP00000009284.1"/>
    <property type="gene ID" value="ENSPCEG00000007450.1"/>
</dbReference>
<organism evidence="2 3">
    <name type="scientific">Pelusios castaneus</name>
    <name type="common">West African mud turtle</name>
    <dbReference type="NCBI Taxonomy" id="367368"/>
    <lineage>
        <taxon>Eukaryota</taxon>
        <taxon>Metazoa</taxon>
        <taxon>Chordata</taxon>
        <taxon>Craniata</taxon>
        <taxon>Vertebrata</taxon>
        <taxon>Euteleostomi</taxon>
        <taxon>Archelosauria</taxon>
        <taxon>Testudinata</taxon>
        <taxon>Testudines</taxon>
        <taxon>Pleurodira</taxon>
        <taxon>Pelomedusidae</taxon>
        <taxon>Pelusios</taxon>
    </lineage>
</organism>
<keyword evidence="3" id="KW-1185">Reference proteome</keyword>